<dbReference type="AlphaFoldDB" id="A0A2V0RA30"/>
<evidence type="ECO:0000313" key="1">
    <source>
        <dbReference type="EMBL" id="GBH22173.1"/>
    </source>
</evidence>
<reference evidence="1" key="1">
    <citation type="submission" date="2017-04" db="EMBL/GenBank/DDBJ databases">
        <title>Unveiling RNA virosphere associated with marine microorganisms.</title>
        <authorList>
            <person name="Urayama S."/>
            <person name="Takaki Y."/>
            <person name="Nishi S."/>
            <person name="Yoshida Y."/>
            <person name="Deguchi S."/>
            <person name="Takai K."/>
            <person name="Nunoura T."/>
        </authorList>
    </citation>
    <scope>NUCLEOTIDE SEQUENCE</scope>
</reference>
<dbReference type="EMBL" id="BDQA01000729">
    <property type="protein sequence ID" value="GBH22173.1"/>
    <property type="molecule type" value="Genomic_RNA"/>
</dbReference>
<sequence>MQSTTTNVITTNVPSALVLRPLSPAVRIRNAFMRMGLIFEFVDFNVSDALSAAYTPADMMSPLSDRHRRLLYDLVTSRELFNDVPDLGTRVGTFTINPNSGIVSNRLLSESSRRTLLQAETIWDNMMNDIRSNEYLSEQSDMSEGRFTYRTTAGARFPRIIERSELDLKAREDTSKDATIHTDFSTWKGGLRFQSTELDDSASYSTSAPESSDVYASKRVNIVFPTKKGELPKLNVAHHARRRLIQYGVDSSCITLRSTTVPGFISSGRKIPNRAEEVGAARTGSAGTYKLTVELDDADVSLSSNNVSTCKVVISVHVRPKLGRADVSLTDFFESGNDTLEIVQTPSAFVITIIPKVLASGQPLLRATGMPVIPKYVDIDDVSPSVAIIKTKDPIGADADVVAQTMNEALRSTDQWLNVKHDEVRSFCDTSSHLREMYEKQKFSYVTKNGVEFADVELLQRKYPALFNGLHDIGISMLHYLCAKDNVMDIISHETILKQWPVLFDNISGPSIVHSEEIRSPNLRGYGAKPVTSSLLLVRLVLSRILNVGIGESDHNPLNVNSVLLSHHLVNQKRAEAMLIPLSVLKDNLLVYSLSGQVSNYLKDVSKENLRDTALGKMKAKSFVQIDGKRMPKIDELSINALFSVRAPVLRVTRQSPALSELWFVAPSGLEFDVSPIAMEICHKLSKEMLLSPRDRAVIAWHPLFTILVSRTIAKKGGEDRYDVVLLPAKRKSSIAKSYHNTTDVLRAVDYDSDILSHYARLREGAGYIAALKTHVAYM</sequence>
<accession>A0A2V0RA30</accession>
<organism evidence="1">
    <name type="scientific">viral metagenome</name>
    <dbReference type="NCBI Taxonomy" id="1070528"/>
    <lineage>
        <taxon>unclassified sequences</taxon>
        <taxon>metagenomes</taxon>
        <taxon>organismal metagenomes</taxon>
    </lineage>
</organism>
<protein>
    <submittedName>
        <fullName evidence="1">Uncharacterized protein</fullName>
    </submittedName>
</protein>
<comment type="caution">
    <text evidence="1">The sequence shown here is derived from an EMBL/GenBank/DDBJ whole genome shotgun (WGS) entry which is preliminary data.</text>
</comment>
<name>A0A2V0RA30_9ZZZZ</name>
<proteinExistence type="predicted"/>